<name>A0A2P2JLY3_RHIMU</name>
<dbReference type="EMBL" id="GGEC01013990">
    <property type="protein sequence ID" value="MBW94473.1"/>
    <property type="molecule type" value="Transcribed_RNA"/>
</dbReference>
<organism evidence="1">
    <name type="scientific">Rhizophora mucronata</name>
    <name type="common">Asiatic mangrove</name>
    <dbReference type="NCBI Taxonomy" id="61149"/>
    <lineage>
        <taxon>Eukaryota</taxon>
        <taxon>Viridiplantae</taxon>
        <taxon>Streptophyta</taxon>
        <taxon>Embryophyta</taxon>
        <taxon>Tracheophyta</taxon>
        <taxon>Spermatophyta</taxon>
        <taxon>Magnoliopsida</taxon>
        <taxon>eudicotyledons</taxon>
        <taxon>Gunneridae</taxon>
        <taxon>Pentapetalae</taxon>
        <taxon>rosids</taxon>
        <taxon>fabids</taxon>
        <taxon>Malpighiales</taxon>
        <taxon>Rhizophoraceae</taxon>
        <taxon>Rhizophora</taxon>
    </lineage>
</organism>
<sequence length="137" mass="15511">MPGVFRFITCSDRSRSMLLWPCSISWESGLKQLYILFCTGPAAIKHYLAKFAGKIPFFQLCIYILLFDLPVAACCSKCGRLLAMDQKSSWLLPPVCRPHQHFFPVKVSSTQPMPSTKDQEQAFNVLGAYHIGCFQDK</sequence>
<proteinExistence type="predicted"/>
<accession>A0A2P2JLY3</accession>
<reference evidence="1" key="1">
    <citation type="submission" date="2018-02" db="EMBL/GenBank/DDBJ databases">
        <title>Rhizophora mucronata_Transcriptome.</title>
        <authorList>
            <person name="Meera S.P."/>
            <person name="Sreeshan A."/>
            <person name="Augustine A."/>
        </authorList>
    </citation>
    <scope>NUCLEOTIDE SEQUENCE</scope>
    <source>
        <tissue evidence="1">Leaf</tissue>
    </source>
</reference>
<evidence type="ECO:0000313" key="1">
    <source>
        <dbReference type="EMBL" id="MBW94473.1"/>
    </source>
</evidence>
<dbReference type="AlphaFoldDB" id="A0A2P2JLY3"/>
<protein>
    <submittedName>
        <fullName evidence="1">Uncharacterized protein MANES_08G033200</fullName>
    </submittedName>
</protein>